<dbReference type="InterPro" id="IPR004839">
    <property type="entry name" value="Aminotransferase_I/II_large"/>
</dbReference>
<name>A0AA86IZ28_9BURK</name>
<keyword evidence="6 11" id="KW-0028">Amino-acid biosynthesis</keyword>
<dbReference type="AlphaFoldDB" id="A0AA86IZ28"/>
<comment type="similarity">
    <text evidence="3 11">Belongs to the class-II pyridoxal-phosphate-dependent aminotransferase family. Histidinol-phosphate aminotransferase subfamily.</text>
</comment>
<dbReference type="RefSeq" id="WP_130558612.1">
    <property type="nucleotide sequence ID" value="NZ_AP028947.1"/>
</dbReference>
<dbReference type="InterPro" id="IPR015421">
    <property type="entry name" value="PyrdxlP-dep_Trfase_major"/>
</dbReference>
<evidence type="ECO:0000256" key="9">
    <source>
        <dbReference type="ARBA" id="ARBA00023102"/>
    </source>
</evidence>
<evidence type="ECO:0000256" key="7">
    <source>
        <dbReference type="ARBA" id="ARBA00022679"/>
    </source>
</evidence>
<evidence type="ECO:0000256" key="8">
    <source>
        <dbReference type="ARBA" id="ARBA00022898"/>
    </source>
</evidence>
<dbReference type="Pfam" id="PF00155">
    <property type="entry name" value="Aminotran_1_2"/>
    <property type="match status" value="1"/>
</dbReference>
<accession>A0AA86IZ28</accession>
<dbReference type="PANTHER" id="PTHR42885:SF2">
    <property type="entry name" value="HISTIDINOL-PHOSPHATE AMINOTRANSFERASE"/>
    <property type="match status" value="1"/>
</dbReference>
<keyword evidence="9 11" id="KW-0368">Histidine biosynthesis</keyword>
<evidence type="ECO:0000313" key="14">
    <source>
        <dbReference type="Proteomes" id="UP001329151"/>
    </source>
</evidence>
<sequence>MSLLQKTIRADVQATQAYVVAPSAGMLKLDAMENPQGMPAALLDELAQALKAAELNRYPAPKALELETALRACTAIPKAAHVLFGNGSDELIDLIIRACCMPGDVVMSPVPTFVMYAVYSQWSHARFVGVDLNPDFSLNMPAMLKAISANQPKVVFLAYPNNPTGVALREAEIVQIIEATPGLVVVDEAYEAFADASFMARVLEFSNVLVLRTFSKLGLAGARLGYAVASPAWVEQIDKVRPPYNVNVLTRIAVQFALEHFDAFNAQAKLLRDQRSVLTAALKTLRTPNGDVEVFDSYANFVLFRMPDALEVFEALKNKGILVKYVGKGHPLLQNCLRVTVSTETENQQFLKAVQQSIDEVASKAA</sequence>
<evidence type="ECO:0000256" key="3">
    <source>
        <dbReference type="ARBA" id="ARBA00007970"/>
    </source>
</evidence>
<feature type="domain" description="Aminotransferase class I/classII large" evidence="12">
    <location>
        <begin position="26"/>
        <end position="353"/>
    </location>
</feature>
<dbReference type="InterPro" id="IPR015422">
    <property type="entry name" value="PyrdxlP-dep_Trfase_small"/>
</dbReference>
<keyword evidence="5 11" id="KW-0032">Aminotransferase</keyword>
<keyword evidence="8 11" id="KW-0663">Pyridoxal phosphate</keyword>
<evidence type="ECO:0000256" key="6">
    <source>
        <dbReference type="ARBA" id="ARBA00022605"/>
    </source>
</evidence>
<dbReference type="SUPFAM" id="SSF53383">
    <property type="entry name" value="PLP-dependent transferases"/>
    <property type="match status" value="1"/>
</dbReference>
<dbReference type="InterPro" id="IPR015424">
    <property type="entry name" value="PyrdxlP-dep_Trfase"/>
</dbReference>
<dbReference type="HAMAP" id="MF_01023">
    <property type="entry name" value="HisC_aminotrans_2"/>
    <property type="match status" value="1"/>
</dbReference>
<dbReference type="GO" id="GO:0004400">
    <property type="term" value="F:histidinol-phosphate transaminase activity"/>
    <property type="evidence" value="ECO:0007669"/>
    <property type="project" value="UniProtKB-UniRule"/>
</dbReference>
<comment type="subunit">
    <text evidence="4 11">Homodimer.</text>
</comment>
<dbReference type="CDD" id="cd00609">
    <property type="entry name" value="AAT_like"/>
    <property type="match status" value="1"/>
</dbReference>
<evidence type="ECO:0000256" key="4">
    <source>
        <dbReference type="ARBA" id="ARBA00011738"/>
    </source>
</evidence>
<evidence type="ECO:0000256" key="2">
    <source>
        <dbReference type="ARBA" id="ARBA00005011"/>
    </source>
</evidence>
<dbReference type="Gene3D" id="3.90.1150.10">
    <property type="entry name" value="Aspartate Aminotransferase, domain 1"/>
    <property type="match status" value="1"/>
</dbReference>
<evidence type="ECO:0000313" key="13">
    <source>
        <dbReference type="EMBL" id="BET24856.1"/>
    </source>
</evidence>
<dbReference type="EMBL" id="AP028947">
    <property type="protein sequence ID" value="BET24856.1"/>
    <property type="molecule type" value="Genomic_DNA"/>
</dbReference>
<dbReference type="InterPro" id="IPR005861">
    <property type="entry name" value="HisP_aminotrans"/>
</dbReference>
<comment type="catalytic activity">
    <reaction evidence="10 11">
        <text>L-histidinol phosphate + 2-oxoglutarate = 3-(imidazol-4-yl)-2-oxopropyl phosphate + L-glutamate</text>
        <dbReference type="Rhea" id="RHEA:23744"/>
        <dbReference type="ChEBI" id="CHEBI:16810"/>
        <dbReference type="ChEBI" id="CHEBI:29985"/>
        <dbReference type="ChEBI" id="CHEBI:57766"/>
        <dbReference type="ChEBI" id="CHEBI:57980"/>
        <dbReference type="EC" id="2.6.1.9"/>
    </reaction>
</comment>
<evidence type="ECO:0000256" key="5">
    <source>
        <dbReference type="ARBA" id="ARBA00022576"/>
    </source>
</evidence>
<dbReference type="NCBIfam" id="TIGR01141">
    <property type="entry name" value="hisC"/>
    <property type="match status" value="1"/>
</dbReference>
<dbReference type="EC" id="2.6.1.9" evidence="11"/>
<comment type="cofactor">
    <cofactor evidence="1 11">
        <name>pyridoxal 5'-phosphate</name>
        <dbReference type="ChEBI" id="CHEBI:597326"/>
    </cofactor>
</comment>
<dbReference type="GO" id="GO:0030170">
    <property type="term" value="F:pyridoxal phosphate binding"/>
    <property type="evidence" value="ECO:0007669"/>
    <property type="project" value="InterPro"/>
</dbReference>
<protein>
    <recommendedName>
        <fullName evidence="11">Histidinol-phosphate aminotransferase</fullName>
        <ecNumber evidence="11">2.6.1.9</ecNumber>
    </recommendedName>
    <alternativeName>
        <fullName evidence="11">Imidazole acetol-phosphate transaminase</fullName>
    </alternativeName>
</protein>
<gene>
    <name evidence="13" type="primary">hisC_1</name>
    <name evidence="11" type="synonym">hisC</name>
    <name evidence="13" type="ORF">RGQ30_03570</name>
</gene>
<keyword evidence="14" id="KW-1185">Reference proteome</keyword>
<evidence type="ECO:0000259" key="12">
    <source>
        <dbReference type="Pfam" id="PF00155"/>
    </source>
</evidence>
<evidence type="ECO:0000256" key="1">
    <source>
        <dbReference type="ARBA" id="ARBA00001933"/>
    </source>
</evidence>
<dbReference type="Proteomes" id="UP001329151">
    <property type="component" value="Chromosome"/>
</dbReference>
<dbReference type="PANTHER" id="PTHR42885">
    <property type="entry name" value="HISTIDINOL-PHOSPHATE AMINOTRANSFERASE-RELATED"/>
    <property type="match status" value="1"/>
</dbReference>
<reference evidence="13 14" key="1">
    <citation type="submission" date="2023-10" db="EMBL/GenBank/DDBJ databases">
        <title>Complete Genome Sequence of Limnobacter thiooxidans CS-K2T, Isolated from freshwater lake sediments in Bavaria, Germany.</title>
        <authorList>
            <person name="Naruki M."/>
            <person name="Watanabe A."/>
            <person name="Warashina T."/>
            <person name="Morita T."/>
            <person name="Arakawa K."/>
        </authorList>
    </citation>
    <scope>NUCLEOTIDE SEQUENCE [LARGE SCALE GENOMIC DNA]</scope>
    <source>
        <strain evidence="13 14">CS-K2</strain>
    </source>
</reference>
<proteinExistence type="inferred from homology"/>
<dbReference type="GO" id="GO:0000105">
    <property type="term" value="P:L-histidine biosynthetic process"/>
    <property type="evidence" value="ECO:0007669"/>
    <property type="project" value="UniProtKB-UniRule"/>
</dbReference>
<comment type="pathway">
    <text evidence="2 11">Amino-acid biosynthesis; L-histidine biosynthesis; L-histidine from 5-phospho-alpha-D-ribose 1-diphosphate: step 7/9.</text>
</comment>
<evidence type="ECO:0000256" key="11">
    <source>
        <dbReference type="HAMAP-Rule" id="MF_01023"/>
    </source>
</evidence>
<keyword evidence="7 11" id="KW-0808">Transferase</keyword>
<evidence type="ECO:0000256" key="10">
    <source>
        <dbReference type="ARBA" id="ARBA00047481"/>
    </source>
</evidence>
<organism evidence="13 14">
    <name type="scientific">Limnobacter thiooxidans</name>
    <dbReference type="NCBI Taxonomy" id="131080"/>
    <lineage>
        <taxon>Bacteria</taxon>
        <taxon>Pseudomonadati</taxon>
        <taxon>Pseudomonadota</taxon>
        <taxon>Betaproteobacteria</taxon>
        <taxon>Burkholderiales</taxon>
        <taxon>Burkholderiaceae</taxon>
        <taxon>Limnobacter</taxon>
    </lineage>
</organism>
<dbReference type="Gene3D" id="3.40.640.10">
    <property type="entry name" value="Type I PLP-dependent aspartate aminotransferase-like (Major domain)"/>
    <property type="match status" value="1"/>
</dbReference>
<dbReference type="KEGG" id="lto:RGQ30_03570"/>
<feature type="modified residue" description="N6-(pyridoxal phosphate)lysine" evidence="11">
    <location>
        <position position="216"/>
    </location>
</feature>